<organism evidence="1 2">
    <name type="scientific">Polymorphospora rubra</name>
    <dbReference type="NCBI Taxonomy" id="338584"/>
    <lineage>
        <taxon>Bacteria</taxon>
        <taxon>Bacillati</taxon>
        <taxon>Actinomycetota</taxon>
        <taxon>Actinomycetes</taxon>
        <taxon>Micromonosporales</taxon>
        <taxon>Micromonosporaceae</taxon>
        <taxon>Polymorphospora</taxon>
    </lineage>
</organism>
<sequence>MTHPGNLPAVWFTSCRVPTATATAQHAHLLDDLAATTGVSLRHLRDLEPEHAEHHHQHHDVALFREGGNIPPLWTRSRGAATRLIGLTWIEEGQVILARPDSGITGPADLRGLRAAVPAARVRQPQLQRPVALHGLTGALALAGLALDAVELVEVGSGEAPVDAFWRGRGAPAHPAIDAVADGRADIAYAVGPVAVDYAARLGLATVIDLDAYPDRTTRVNLGSPRALTVDQSTLDEYPQLVVDYLTRLLRAADRARADNAGLVASIVAQSGASPSAVRAIYGPHADTDLRPRLTDELLGLYRRQKDFLLRHGFIHTDFDVHAWADPEPLRLATRAVDAADSARLAA</sequence>
<keyword evidence="1" id="KW-0503">Monooxygenase</keyword>
<dbReference type="GO" id="GO:0004497">
    <property type="term" value="F:monooxygenase activity"/>
    <property type="evidence" value="ECO:0007669"/>
    <property type="project" value="UniProtKB-KW"/>
</dbReference>
<keyword evidence="2" id="KW-1185">Reference proteome</keyword>
<dbReference type="KEGG" id="pry:Prubr_67430"/>
<evidence type="ECO:0000313" key="1">
    <source>
        <dbReference type="EMBL" id="BCJ69722.1"/>
    </source>
</evidence>
<dbReference type="SUPFAM" id="SSF53850">
    <property type="entry name" value="Periplasmic binding protein-like II"/>
    <property type="match status" value="1"/>
</dbReference>
<dbReference type="RefSeq" id="WP_212819193.1">
    <property type="nucleotide sequence ID" value="NZ_AP023359.1"/>
</dbReference>
<dbReference type="Proteomes" id="UP000680866">
    <property type="component" value="Chromosome"/>
</dbReference>
<protein>
    <submittedName>
        <fullName evidence="1">Monooxygenase</fullName>
    </submittedName>
</protein>
<evidence type="ECO:0000313" key="2">
    <source>
        <dbReference type="Proteomes" id="UP000680866"/>
    </source>
</evidence>
<dbReference type="Gene3D" id="3.40.190.10">
    <property type="entry name" value="Periplasmic binding protein-like II"/>
    <property type="match status" value="1"/>
</dbReference>
<dbReference type="AlphaFoldDB" id="A0A810N7Y7"/>
<gene>
    <name evidence="1" type="ORF">Prubr_67430</name>
</gene>
<dbReference type="PANTHER" id="PTHR30024">
    <property type="entry name" value="ALIPHATIC SULFONATES-BINDING PROTEIN-RELATED"/>
    <property type="match status" value="1"/>
</dbReference>
<dbReference type="Gene3D" id="3.40.190.270">
    <property type="match status" value="1"/>
</dbReference>
<proteinExistence type="predicted"/>
<reference evidence="1" key="1">
    <citation type="submission" date="2020-08" db="EMBL/GenBank/DDBJ databases">
        <title>Whole genome shotgun sequence of Polymorphospora rubra NBRC 101157.</title>
        <authorList>
            <person name="Komaki H."/>
            <person name="Tamura T."/>
        </authorList>
    </citation>
    <scope>NUCLEOTIDE SEQUENCE</scope>
    <source>
        <strain evidence="1">NBRC 101157</strain>
    </source>
</reference>
<name>A0A810N7Y7_9ACTN</name>
<keyword evidence="1" id="KW-0560">Oxidoreductase</keyword>
<dbReference type="PANTHER" id="PTHR30024:SF45">
    <property type="entry name" value="ABC TRANSPORTER SUBSTRATE-BINDING PROTEIN"/>
    <property type="match status" value="1"/>
</dbReference>
<dbReference type="EMBL" id="AP023359">
    <property type="protein sequence ID" value="BCJ69722.1"/>
    <property type="molecule type" value="Genomic_DNA"/>
</dbReference>
<accession>A0A810N7Y7</accession>